<dbReference type="RefSeq" id="WP_004943183.1">
    <property type="nucleotide sequence ID" value="NZ_CP007439.1"/>
</dbReference>
<proteinExistence type="predicted"/>
<dbReference type="OrthoDB" id="8588554at2"/>
<dbReference type="EMBL" id="PESE01000002">
    <property type="protein sequence ID" value="PYD39041.1"/>
    <property type="molecule type" value="Genomic_DNA"/>
</dbReference>
<gene>
    <name evidence="2" type="ORF">CT690_08365</name>
</gene>
<dbReference type="PROSITE" id="PS51257">
    <property type="entry name" value="PROKAR_LIPOPROTEIN"/>
    <property type="match status" value="1"/>
</dbReference>
<keyword evidence="1" id="KW-1133">Transmembrane helix</keyword>
<sequence length="157" mass="16023">MTNTRLLLCLALSTGVLSGCWAWLAGQLQLAGWIGFLGCTTYFAIPHKGPAGLLRGMAANISGVLWAAGTILLTASAGAVYGGVLTGLISFALCAQSRLPLLGFVPGSFIGACAMFGASAGGLAVIEALCLGGVMGYLMQAGGLWLANFRRPSKARR</sequence>
<comment type="caution">
    <text evidence="2">The sequence shown here is derived from an EMBL/GenBank/DDBJ whole genome shotgun (WGS) entry which is preliminary data.</text>
</comment>
<evidence type="ECO:0000313" key="3">
    <source>
        <dbReference type="Proteomes" id="UP000248196"/>
    </source>
</evidence>
<dbReference type="InterPro" id="IPR009476">
    <property type="entry name" value="DUF1097"/>
</dbReference>
<accession>A0A318NYX1</accession>
<protein>
    <submittedName>
        <fullName evidence="2">DUF1097 domain-containing protein</fullName>
    </submittedName>
</protein>
<keyword evidence="1" id="KW-0472">Membrane</keyword>
<dbReference type="AlphaFoldDB" id="A0A318NYX1"/>
<feature type="transmembrane region" description="Helical" evidence="1">
    <location>
        <begin position="124"/>
        <end position="147"/>
    </location>
</feature>
<keyword evidence="1" id="KW-0812">Transmembrane</keyword>
<feature type="transmembrane region" description="Helical" evidence="1">
    <location>
        <begin position="99"/>
        <end position="118"/>
    </location>
</feature>
<dbReference type="Pfam" id="PF06496">
    <property type="entry name" value="DUF1097"/>
    <property type="match status" value="1"/>
</dbReference>
<dbReference type="Proteomes" id="UP000248196">
    <property type="component" value="Unassembled WGS sequence"/>
</dbReference>
<name>A0A318NYX1_SERPL</name>
<organism evidence="2 3">
    <name type="scientific">Serratia plymuthica</name>
    <dbReference type="NCBI Taxonomy" id="82996"/>
    <lineage>
        <taxon>Bacteria</taxon>
        <taxon>Pseudomonadati</taxon>
        <taxon>Pseudomonadota</taxon>
        <taxon>Gammaproteobacteria</taxon>
        <taxon>Enterobacterales</taxon>
        <taxon>Yersiniaceae</taxon>
        <taxon>Serratia</taxon>
    </lineage>
</organism>
<evidence type="ECO:0000313" key="2">
    <source>
        <dbReference type="EMBL" id="PYD39041.1"/>
    </source>
</evidence>
<evidence type="ECO:0000256" key="1">
    <source>
        <dbReference type="SAM" id="Phobius"/>
    </source>
</evidence>
<feature type="transmembrane region" description="Helical" evidence="1">
    <location>
        <begin position="64"/>
        <end position="92"/>
    </location>
</feature>
<reference evidence="2 3" key="1">
    <citation type="submission" date="2017-11" db="EMBL/GenBank/DDBJ databases">
        <title>Genome sequence of the oocydin A producing rhizobacterium Serratia plymuthica 4Rx5.</title>
        <authorList>
            <person name="Matilla M.A."/>
            <person name="Udaondo Z."/>
            <person name="Salmond G.P.C."/>
        </authorList>
    </citation>
    <scope>NUCLEOTIDE SEQUENCE [LARGE SCALE GENOMIC DNA]</scope>
    <source>
        <strain evidence="2 3">4Rx5</strain>
    </source>
</reference>